<dbReference type="AlphaFoldDB" id="A0A840MJR7"/>
<dbReference type="RefSeq" id="WP_184034317.1">
    <property type="nucleotide sequence ID" value="NZ_JACHHY010000002.1"/>
</dbReference>
<protein>
    <submittedName>
        <fullName evidence="2">Uncharacterized protein</fullName>
    </submittedName>
</protein>
<proteinExistence type="predicted"/>
<organism evidence="2 3">
    <name type="scientific">Chitinivorax tropicus</name>
    <dbReference type="NCBI Taxonomy" id="714531"/>
    <lineage>
        <taxon>Bacteria</taxon>
        <taxon>Pseudomonadati</taxon>
        <taxon>Pseudomonadota</taxon>
        <taxon>Betaproteobacteria</taxon>
        <taxon>Chitinivorax</taxon>
    </lineage>
</organism>
<evidence type="ECO:0000313" key="2">
    <source>
        <dbReference type="EMBL" id="MBB5017067.1"/>
    </source>
</evidence>
<dbReference type="Proteomes" id="UP000575898">
    <property type="component" value="Unassembled WGS sequence"/>
</dbReference>
<name>A0A840MJR7_9PROT</name>
<evidence type="ECO:0000256" key="1">
    <source>
        <dbReference type="SAM" id="MobiDB-lite"/>
    </source>
</evidence>
<keyword evidence="3" id="KW-1185">Reference proteome</keyword>
<sequence length="111" mass="12282">MHTPSKRIYFKPKASHHFGAGTTQTPGQKMKSWKIVRADHRAASTIFGQPTKVAWLNTCSGDNSMKVCSGIQNGEVENTLRAGQEPGSSRILAGMLRLDRKVRQILSTMQK</sequence>
<feature type="compositionally biased region" description="Basic residues" evidence="1">
    <location>
        <begin position="1"/>
        <end position="16"/>
    </location>
</feature>
<comment type="caution">
    <text evidence="2">The sequence shown here is derived from an EMBL/GenBank/DDBJ whole genome shotgun (WGS) entry which is preliminary data.</text>
</comment>
<evidence type="ECO:0000313" key="3">
    <source>
        <dbReference type="Proteomes" id="UP000575898"/>
    </source>
</evidence>
<reference evidence="2 3" key="1">
    <citation type="submission" date="2020-08" db="EMBL/GenBank/DDBJ databases">
        <title>Genomic Encyclopedia of Type Strains, Phase IV (KMG-IV): sequencing the most valuable type-strain genomes for metagenomic binning, comparative biology and taxonomic classification.</title>
        <authorList>
            <person name="Goeker M."/>
        </authorList>
    </citation>
    <scope>NUCLEOTIDE SEQUENCE [LARGE SCALE GENOMIC DNA]</scope>
    <source>
        <strain evidence="2 3">DSM 27165</strain>
    </source>
</reference>
<dbReference type="EMBL" id="JACHHY010000002">
    <property type="protein sequence ID" value="MBB5017067.1"/>
    <property type="molecule type" value="Genomic_DNA"/>
</dbReference>
<feature type="region of interest" description="Disordered" evidence="1">
    <location>
        <begin position="1"/>
        <end position="31"/>
    </location>
</feature>
<gene>
    <name evidence="2" type="ORF">HNQ59_000329</name>
</gene>
<accession>A0A840MJR7</accession>